<feature type="binding site" evidence="11">
    <location>
        <begin position="88"/>
        <end position="91"/>
    </location>
    <ligand>
        <name>ATP</name>
        <dbReference type="ChEBI" id="CHEBI:30616"/>
    </ligand>
</feature>
<evidence type="ECO:0000256" key="3">
    <source>
        <dbReference type="ARBA" id="ARBA00022490"/>
    </source>
</evidence>
<comment type="subunit">
    <text evidence="11">Homotetramer.</text>
</comment>
<evidence type="ECO:0000313" key="16">
    <source>
        <dbReference type="EMBL" id="QLY40400.1"/>
    </source>
</evidence>
<dbReference type="EMBL" id="CP051151">
    <property type="protein sequence ID" value="QLY40400.1"/>
    <property type="molecule type" value="Genomic_DNA"/>
</dbReference>
<keyword evidence="5 11" id="KW-0808">Transferase</keyword>
<evidence type="ECO:0000256" key="8">
    <source>
        <dbReference type="ARBA" id="ARBA00022777"/>
    </source>
</evidence>
<feature type="binding site" evidence="13">
    <location>
        <begin position="171"/>
        <end position="174"/>
    </location>
    <ligand>
        <name>substrate</name>
    </ligand>
</feature>
<dbReference type="Pfam" id="PF00265">
    <property type="entry name" value="TK"/>
    <property type="match status" value="1"/>
</dbReference>
<dbReference type="SUPFAM" id="SSF57716">
    <property type="entry name" value="Glucocorticoid receptor-like (DNA-binding domain)"/>
    <property type="match status" value="1"/>
</dbReference>
<dbReference type="PIRSF" id="PIRSF035805">
    <property type="entry name" value="TK_cell"/>
    <property type="match status" value="1"/>
</dbReference>
<feature type="binding site" evidence="11">
    <location>
        <position position="183"/>
    </location>
    <ligand>
        <name>Zn(2+)</name>
        <dbReference type="ChEBI" id="CHEBI:29105"/>
    </ligand>
</feature>
<proteinExistence type="inferred from homology"/>
<keyword evidence="6 11" id="KW-0479">Metal-binding</keyword>
<evidence type="ECO:0000256" key="9">
    <source>
        <dbReference type="ARBA" id="ARBA00022833"/>
    </source>
</evidence>
<comment type="similarity">
    <text evidence="1 11 15">Belongs to the thymidine kinase family.</text>
</comment>
<evidence type="ECO:0000256" key="2">
    <source>
        <dbReference type="ARBA" id="ARBA00012118"/>
    </source>
</evidence>
<keyword evidence="8 11" id="KW-0418">Kinase</keyword>
<evidence type="ECO:0000256" key="15">
    <source>
        <dbReference type="RuleBase" id="RU004165"/>
    </source>
</evidence>
<evidence type="ECO:0000256" key="5">
    <source>
        <dbReference type="ARBA" id="ARBA00022679"/>
    </source>
</evidence>
<dbReference type="EC" id="2.7.1.21" evidence="2 11"/>
<dbReference type="GO" id="GO:0005524">
    <property type="term" value="F:ATP binding"/>
    <property type="evidence" value="ECO:0007669"/>
    <property type="project" value="UniProtKB-UniRule"/>
</dbReference>
<feature type="binding site" evidence="13">
    <location>
        <position position="179"/>
    </location>
    <ligand>
        <name>substrate</name>
    </ligand>
</feature>
<keyword evidence="3 11" id="KW-0963">Cytoplasm</keyword>
<dbReference type="Gene3D" id="3.40.50.300">
    <property type="entry name" value="P-loop containing nucleotide triphosphate hydrolases"/>
    <property type="match status" value="1"/>
</dbReference>
<dbReference type="InterPro" id="IPR020633">
    <property type="entry name" value="Thymidine_kinase_CS"/>
</dbReference>
<keyword evidence="7 11" id="KW-0547">Nucleotide-binding</keyword>
<feature type="binding site" evidence="11">
    <location>
        <position position="186"/>
    </location>
    <ligand>
        <name>Zn(2+)</name>
        <dbReference type="ChEBI" id="CHEBI:29105"/>
    </ligand>
</feature>
<feature type="binding site" evidence="11">
    <location>
        <position position="145"/>
    </location>
    <ligand>
        <name>Zn(2+)</name>
        <dbReference type="ChEBI" id="CHEBI:29105"/>
    </ligand>
</feature>
<dbReference type="FunFam" id="3.30.60.20:FF:000026">
    <property type="entry name" value="Thymidine kinase"/>
    <property type="match status" value="1"/>
</dbReference>
<dbReference type="PANTHER" id="PTHR11441:SF0">
    <property type="entry name" value="THYMIDINE KINASE, CYTOSOLIC"/>
    <property type="match status" value="1"/>
</dbReference>
<dbReference type="GO" id="GO:0008270">
    <property type="term" value="F:zinc ion binding"/>
    <property type="evidence" value="ECO:0007669"/>
    <property type="project" value="UniProtKB-UniRule"/>
</dbReference>
<gene>
    <name evidence="11" type="primary">tdk</name>
    <name evidence="16" type="ORF">HF295_05865</name>
</gene>
<keyword evidence="10 11" id="KW-0067">ATP-binding</keyword>
<dbReference type="PROSITE" id="PS00603">
    <property type="entry name" value="TK_CELLULAR_TYPE"/>
    <property type="match status" value="1"/>
</dbReference>
<feature type="active site" description="Proton acceptor" evidence="11 12">
    <location>
        <position position="89"/>
    </location>
</feature>
<comment type="subcellular location">
    <subcellularLocation>
        <location evidence="11">Cytoplasm</location>
    </subcellularLocation>
</comment>
<keyword evidence="17" id="KW-1185">Reference proteome</keyword>
<dbReference type="Proteomes" id="UP000512167">
    <property type="component" value="Chromosome"/>
</dbReference>
<evidence type="ECO:0000256" key="7">
    <source>
        <dbReference type="ARBA" id="ARBA00022741"/>
    </source>
</evidence>
<protein>
    <recommendedName>
        <fullName evidence="2 11">Thymidine kinase</fullName>
        <ecNumber evidence="2 11">2.7.1.21</ecNumber>
    </recommendedName>
</protein>
<keyword evidence="4 11" id="KW-0237">DNA synthesis</keyword>
<comment type="catalytic activity">
    <reaction evidence="11 14">
        <text>thymidine + ATP = dTMP + ADP + H(+)</text>
        <dbReference type="Rhea" id="RHEA:19129"/>
        <dbReference type="ChEBI" id="CHEBI:15378"/>
        <dbReference type="ChEBI" id="CHEBI:17748"/>
        <dbReference type="ChEBI" id="CHEBI:30616"/>
        <dbReference type="ChEBI" id="CHEBI:63528"/>
        <dbReference type="ChEBI" id="CHEBI:456216"/>
        <dbReference type="EC" id="2.7.1.21"/>
    </reaction>
</comment>
<evidence type="ECO:0000256" key="11">
    <source>
        <dbReference type="HAMAP-Rule" id="MF_00124"/>
    </source>
</evidence>
<dbReference type="HAMAP" id="MF_00124">
    <property type="entry name" value="Thymidine_kinase"/>
    <property type="match status" value="1"/>
</dbReference>
<accession>A0A7L6N2B5</accession>
<reference evidence="16 17" key="1">
    <citation type="submission" date="2020-04" db="EMBL/GenBank/DDBJ databases">
        <authorList>
            <person name="Zheng R.K."/>
            <person name="Sun C.M."/>
        </authorList>
    </citation>
    <scope>NUCLEOTIDE SEQUENCE [LARGE SCALE GENOMIC DNA]</scope>
    <source>
        <strain evidence="17">zrk29</strain>
    </source>
</reference>
<evidence type="ECO:0000256" key="6">
    <source>
        <dbReference type="ARBA" id="ARBA00022723"/>
    </source>
</evidence>
<organism evidence="16 17">
    <name type="scientific">Hujiaoplasma nucleasis</name>
    <dbReference type="NCBI Taxonomy" id="2725268"/>
    <lineage>
        <taxon>Bacteria</taxon>
        <taxon>Bacillati</taxon>
        <taxon>Mycoplasmatota</taxon>
        <taxon>Mollicutes</taxon>
        <taxon>Candidatus Izemoplasmatales</taxon>
        <taxon>Hujiaoplasmataceae</taxon>
        <taxon>Hujiaoplasma</taxon>
    </lineage>
</organism>
<evidence type="ECO:0000256" key="4">
    <source>
        <dbReference type="ARBA" id="ARBA00022634"/>
    </source>
</evidence>
<dbReference type="NCBIfam" id="NF003296">
    <property type="entry name" value="PRK04296.1-1"/>
    <property type="match status" value="1"/>
</dbReference>
<name>A0A7L6N2B5_9MOLU</name>
<dbReference type="InterPro" id="IPR027417">
    <property type="entry name" value="P-loop_NTPase"/>
</dbReference>
<feature type="binding site" evidence="11">
    <location>
        <begin position="15"/>
        <end position="22"/>
    </location>
    <ligand>
        <name>ATP</name>
        <dbReference type="ChEBI" id="CHEBI:30616"/>
    </ligand>
</feature>
<evidence type="ECO:0000256" key="14">
    <source>
        <dbReference type="RuleBase" id="RU000544"/>
    </source>
</evidence>
<dbReference type="Gene3D" id="3.30.60.20">
    <property type="match status" value="1"/>
</dbReference>
<keyword evidence="9 11" id="KW-0862">Zinc</keyword>
<dbReference type="FunFam" id="3.40.50.300:FF:000384">
    <property type="entry name" value="Thymidine kinase"/>
    <property type="match status" value="1"/>
</dbReference>
<feature type="binding site" evidence="11">
    <location>
        <position position="148"/>
    </location>
    <ligand>
        <name>Zn(2+)</name>
        <dbReference type="ChEBI" id="CHEBI:29105"/>
    </ligand>
</feature>
<dbReference type="GO" id="GO:0071897">
    <property type="term" value="P:DNA biosynthetic process"/>
    <property type="evidence" value="ECO:0007669"/>
    <property type="project" value="UniProtKB-KW"/>
</dbReference>
<sequence>MYLNQKEGWIEVITGPMFAGKTEELLRRIKRLEYAKQNIVVFKPTVDNRYSENQVISHDHNKTQSINISEAREILNYVNNETQVVAIDEIQFLDEEAVDICEYLADKGVRVIVSGLDRDFRGEPFSFMPKLLSLAEYVSKLTAICVKCQTPASRTQRIIEGNPAKYDDPIILIGAKDSYEARCRDCHEVPNKPKRFGFLDER</sequence>
<evidence type="ECO:0000256" key="10">
    <source>
        <dbReference type="ARBA" id="ARBA00022840"/>
    </source>
</evidence>
<dbReference type="GO" id="GO:0005829">
    <property type="term" value="C:cytosol"/>
    <property type="evidence" value="ECO:0007669"/>
    <property type="project" value="TreeGrafter"/>
</dbReference>
<dbReference type="AlphaFoldDB" id="A0A7L6N2B5"/>
<evidence type="ECO:0000313" key="17">
    <source>
        <dbReference type="Proteomes" id="UP000512167"/>
    </source>
</evidence>
<dbReference type="PANTHER" id="PTHR11441">
    <property type="entry name" value="THYMIDINE KINASE"/>
    <property type="match status" value="1"/>
</dbReference>
<dbReference type="RefSeq" id="WP_312031234.1">
    <property type="nucleotide sequence ID" value="NZ_CP051151.1"/>
</dbReference>
<dbReference type="GO" id="GO:0046104">
    <property type="term" value="P:thymidine metabolic process"/>
    <property type="evidence" value="ECO:0007669"/>
    <property type="project" value="TreeGrafter"/>
</dbReference>
<dbReference type="GO" id="GO:0004797">
    <property type="term" value="F:thymidine kinase activity"/>
    <property type="evidence" value="ECO:0007669"/>
    <property type="project" value="UniProtKB-UniRule"/>
</dbReference>
<evidence type="ECO:0000256" key="13">
    <source>
        <dbReference type="PIRSR" id="PIRSR035805-2"/>
    </source>
</evidence>
<dbReference type="InterPro" id="IPR001267">
    <property type="entry name" value="Thymidine_kinase"/>
</dbReference>
<evidence type="ECO:0000256" key="12">
    <source>
        <dbReference type="PIRSR" id="PIRSR035805-1"/>
    </source>
</evidence>
<dbReference type="KEGG" id="tbk:HF295_05865"/>
<evidence type="ECO:0000256" key="1">
    <source>
        <dbReference type="ARBA" id="ARBA00007587"/>
    </source>
</evidence>
<dbReference type="SUPFAM" id="SSF52540">
    <property type="entry name" value="P-loop containing nucleoside triphosphate hydrolases"/>
    <property type="match status" value="1"/>
</dbReference>